<keyword evidence="4" id="KW-0723">Serine/threonine-protein kinase</keyword>
<dbReference type="Pfam" id="PF00069">
    <property type="entry name" value="Pkinase"/>
    <property type="match status" value="1"/>
</dbReference>
<evidence type="ECO:0000256" key="2">
    <source>
        <dbReference type="ARBA" id="ARBA00022840"/>
    </source>
</evidence>
<name>A0A974CZT8_XENLA</name>
<dbReference type="GO" id="GO:0005737">
    <property type="term" value="C:cytoplasm"/>
    <property type="evidence" value="ECO:0007669"/>
    <property type="project" value="TreeGrafter"/>
</dbReference>
<dbReference type="AlphaFoldDB" id="A0A974CZT8"/>
<keyword evidence="4" id="KW-0418">Kinase</keyword>
<dbReference type="InterPro" id="IPR017441">
    <property type="entry name" value="Protein_kinase_ATP_BS"/>
</dbReference>
<evidence type="ECO:0000313" key="7">
    <source>
        <dbReference type="EMBL" id="OCT81705.1"/>
    </source>
</evidence>
<accession>A0A974CZT8</accession>
<gene>
    <name evidence="7" type="ORF">XELAEV_18024213mg</name>
</gene>
<evidence type="ECO:0000313" key="8">
    <source>
        <dbReference type="Proteomes" id="UP000694892"/>
    </source>
</evidence>
<dbReference type="GO" id="GO:0048812">
    <property type="term" value="P:neuron projection morphogenesis"/>
    <property type="evidence" value="ECO:0007669"/>
    <property type="project" value="TreeGrafter"/>
</dbReference>
<dbReference type="GO" id="GO:0004674">
    <property type="term" value="F:protein serine/threonine kinase activity"/>
    <property type="evidence" value="ECO:0007669"/>
    <property type="project" value="UniProtKB-KW"/>
</dbReference>
<dbReference type="GO" id="GO:0000165">
    <property type="term" value="P:MAPK cascade"/>
    <property type="evidence" value="ECO:0007669"/>
    <property type="project" value="TreeGrafter"/>
</dbReference>
<dbReference type="CDD" id="cd05122">
    <property type="entry name" value="PKc_STE"/>
    <property type="match status" value="1"/>
</dbReference>
<feature type="compositionally biased region" description="Basic and acidic residues" evidence="5">
    <location>
        <begin position="389"/>
        <end position="400"/>
    </location>
</feature>
<dbReference type="InterPro" id="IPR011009">
    <property type="entry name" value="Kinase-like_dom_sf"/>
</dbReference>
<evidence type="ECO:0000259" key="6">
    <source>
        <dbReference type="PROSITE" id="PS50011"/>
    </source>
</evidence>
<keyword evidence="2 3" id="KW-0067">ATP-binding</keyword>
<dbReference type="PANTHER" id="PTHR48015">
    <property type="entry name" value="SERINE/THREONINE-PROTEIN KINASE TAO"/>
    <property type="match status" value="1"/>
</dbReference>
<dbReference type="PROSITE" id="PS00108">
    <property type="entry name" value="PROTEIN_KINASE_ST"/>
    <property type="match status" value="1"/>
</dbReference>
<dbReference type="PANTHER" id="PTHR48015:SF45">
    <property type="entry name" value="MITOGEN-ACTIVATED PROTEIN KINASE KINASE KINASE KINASE 4-LIKE"/>
    <property type="match status" value="1"/>
</dbReference>
<feature type="domain" description="Protein kinase" evidence="6">
    <location>
        <begin position="59"/>
        <end position="300"/>
    </location>
</feature>
<dbReference type="Gene3D" id="1.10.510.10">
    <property type="entry name" value="Transferase(Phosphotransferase) domain 1"/>
    <property type="match status" value="1"/>
</dbReference>
<dbReference type="PROSITE" id="PS00107">
    <property type="entry name" value="PROTEIN_KINASE_ATP"/>
    <property type="match status" value="1"/>
</dbReference>
<sequence>MDQNESSQVKKKLEKKGFCGCFCPFGDLGKARKMLRRLFSACCKGRKRKTQLKEPSGTLDLGNLIGDGSYGQVYKGHNLKTKKVVAIKMMTPTEDNLKEIKREIKIHMKVSTHKNIASFYGAYQQPGSIMMPIMIEMEFCGGGTLFELIENPFSQNLSEHCIAYVCREVLKGLSHLQKKQIMHRDIKPHNIVITEDAGIRLIDFGLARIVKKDRPCNELLGTPHYIAPEVWLCRAYDFKCDIWSLGMTAIEMAEGESREYFPVSFCVVSKAFNSFIKVCLTKDPKDRPTAKFLLQNHPFITKLRDEREAKAEIKDLVRRLNAARHWQEDKVEIQSDVEIEETVENAEDVDLCSKTAENAAFLPQDVGSTDIKKKQDTIYHTDIGKSKKVVEASTTPKEDPLQSSGRDPVLEENTGDVNTEKASGYIGLVILLLL</sequence>
<dbReference type="InterPro" id="IPR000719">
    <property type="entry name" value="Prot_kinase_dom"/>
</dbReference>
<keyword evidence="4" id="KW-0808">Transferase</keyword>
<protein>
    <recommendedName>
        <fullName evidence="6">Protein kinase domain-containing protein</fullName>
    </recommendedName>
</protein>
<dbReference type="PROSITE" id="PS50011">
    <property type="entry name" value="PROTEIN_KINASE_DOM"/>
    <property type="match status" value="1"/>
</dbReference>
<dbReference type="OMA" id="SEHCIAY"/>
<organism evidence="7 8">
    <name type="scientific">Xenopus laevis</name>
    <name type="common">African clawed frog</name>
    <dbReference type="NCBI Taxonomy" id="8355"/>
    <lineage>
        <taxon>Eukaryota</taxon>
        <taxon>Metazoa</taxon>
        <taxon>Chordata</taxon>
        <taxon>Craniata</taxon>
        <taxon>Vertebrata</taxon>
        <taxon>Euteleostomi</taxon>
        <taxon>Amphibia</taxon>
        <taxon>Batrachia</taxon>
        <taxon>Anura</taxon>
        <taxon>Pipoidea</taxon>
        <taxon>Pipidae</taxon>
        <taxon>Xenopodinae</taxon>
        <taxon>Xenopus</taxon>
        <taxon>Xenopus</taxon>
    </lineage>
</organism>
<dbReference type="InterPro" id="IPR008271">
    <property type="entry name" value="Ser/Thr_kinase_AS"/>
</dbReference>
<feature type="binding site" evidence="3">
    <location>
        <position position="88"/>
    </location>
    <ligand>
        <name>ATP</name>
        <dbReference type="ChEBI" id="CHEBI:30616"/>
    </ligand>
</feature>
<proteinExistence type="inferred from homology"/>
<dbReference type="EMBL" id="CM004473">
    <property type="protein sequence ID" value="OCT81705.1"/>
    <property type="molecule type" value="Genomic_DNA"/>
</dbReference>
<dbReference type="SUPFAM" id="SSF56112">
    <property type="entry name" value="Protein kinase-like (PK-like)"/>
    <property type="match status" value="1"/>
</dbReference>
<dbReference type="GO" id="GO:0043408">
    <property type="term" value="P:regulation of MAPK cascade"/>
    <property type="evidence" value="ECO:0007669"/>
    <property type="project" value="TreeGrafter"/>
</dbReference>
<evidence type="ECO:0000256" key="5">
    <source>
        <dbReference type="SAM" id="MobiDB-lite"/>
    </source>
</evidence>
<feature type="non-terminal residue" evidence="7">
    <location>
        <position position="434"/>
    </location>
</feature>
<keyword evidence="1 3" id="KW-0547">Nucleotide-binding</keyword>
<evidence type="ECO:0000256" key="4">
    <source>
        <dbReference type="RuleBase" id="RU000304"/>
    </source>
</evidence>
<feature type="region of interest" description="Disordered" evidence="5">
    <location>
        <begin position="389"/>
        <end position="415"/>
    </location>
</feature>
<evidence type="ECO:0000256" key="3">
    <source>
        <dbReference type="PROSITE-ProRule" id="PRU10141"/>
    </source>
</evidence>
<dbReference type="GO" id="GO:0005524">
    <property type="term" value="F:ATP binding"/>
    <property type="evidence" value="ECO:0007669"/>
    <property type="project" value="UniProtKB-UniRule"/>
</dbReference>
<comment type="similarity">
    <text evidence="4">Belongs to the protein kinase superfamily.</text>
</comment>
<dbReference type="Gene3D" id="3.30.200.20">
    <property type="entry name" value="Phosphorylase Kinase, domain 1"/>
    <property type="match status" value="1"/>
</dbReference>
<reference evidence="8" key="1">
    <citation type="journal article" date="2016" name="Nature">
        <title>Genome evolution in the allotetraploid frog Xenopus laevis.</title>
        <authorList>
            <person name="Session A.M."/>
            <person name="Uno Y."/>
            <person name="Kwon T."/>
            <person name="Chapman J.A."/>
            <person name="Toyoda A."/>
            <person name="Takahashi S."/>
            <person name="Fukui A."/>
            <person name="Hikosaka A."/>
            <person name="Suzuki A."/>
            <person name="Kondo M."/>
            <person name="van Heeringen S.J."/>
            <person name="Quigley I."/>
            <person name="Heinz S."/>
            <person name="Ogino H."/>
            <person name="Ochi H."/>
            <person name="Hellsten U."/>
            <person name="Lyons J.B."/>
            <person name="Simakov O."/>
            <person name="Putnam N."/>
            <person name="Stites J."/>
            <person name="Kuroki Y."/>
            <person name="Tanaka T."/>
            <person name="Michiue T."/>
            <person name="Watanabe M."/>
            <person name="Bogdanovic O."/>
            <person name="Lister R."/>
            <person name="Georgiou G."/>
            <person name="Paranjpe S.S."/>
            <person name="van Kruijsbergen I."/>
            <person name="Shu S."/>
            <person name="Carlson J."/>
            <person name="Kinoshita T."/>
            <person name="Ohta Y."/>
            <person name="Mawaribuchi S."/>
            <person name="Jenkins J."/>
            <person name="Grimwood J."/>
            <person name="Schmutz J."/>
            <person name="Mitros T."/>
            <person name="Mozaffari S.V."/>
            <person name="Suzuki Y."/>
            <person name="Haramoto Y."/>
            <person name="Yamamoto T.S."/>
            <person name="Takagi C."/>
            <person name="Heald R."/>
            <person name="Miller K."/>
            <person name="Haudenschild C."/>
            <person name="Kitzman J."/>
            <person name="Nakayama T."/>
            <person name="Izutsu Y."/>
            <person name="Robert J."/>
            <person name="Fortriede J."/>
            <person name="Burns K."/>
            <person name="Lotay V."/>
            <person name="Karimi K."/>
            <person name="Yasuoka Y."/>
            <person name="Dichmann D.S."/>
            <person name="Flajnik M.F."/>
            <person name="Houston D.W."/>
            <person name="Shendure J."/>
            <person name="DuPasquier L."/>
            <person name="Vize P.D."/>
            <person name="Zorn A.M."/>
            <person name="Ito M."/>
            <person name="Marcotte E.M."/>
            <person name="Wallingford J.B."/>
            <person name="Ito Y."/>
            <person name="Asashima M."/>
            <person name="Ueno N."/>
            <person name="Matsuda Y."/>
            <person name="Veenstra G.J."/>
            <person name="Fujiyama A."/>
            <person name="Harland R.M."/>
            <person name="Taira M."/>
            <person name="Rokhsar D.S."/>
        </authorList>
    </citation>
    <scope>NUCLEOTIDE SEQUENCE [LARGE SCALE GENOMIC DNA]</scope>
    <source>
        <strain evidence="8">J</strain>
    </source>
</reference>
<dbReference type="SMART" id="SM00220">
    <property type="entry name" value="S_TKc"/>
    <property type="match status" value="1"/>
</dbReference>
<dbReference type="InterPro" id="IPR050285">
    <property type="entry name" value="STE20_Ser/Thr_kinase"/>
</dbReference>
<dbReference type="Proteomes" id="UP000694892">
    <property type="component" value="Chromosome 4S"/>
</dbReference>
<evidence type="ECO:0000256" key="1">
    <source>
        <dbReference type="ARBA" id="ARBA00022741"/>
    </source>
</evidence>